<name>A0A9W6BVX0_9CHLO</name>
<gene>
    <name evidence="8" type="primary">PLEST008442</name>
    <name evidence="8" type="ORF">PLESTB_001462600</name>
</gene>
<dbReference type="GO" id="GO:0006303">
    <property type="term" value="P:double-strand break repair via nonhomologous end joining"/>
    <property type="evidence" value="ECO:0007669"/>
    <property type="project" value="TreeGrafter"/>
</dbReference>
<feature type="region of interest" description="Disordered" evidence="6">
    <location>
        <begin position="575"/>
        <end position="652"/>
    </location>
</feature>
<keyword evidence="5" id="KW-0539">Nucleus</keyword>
<dbReference type="Pfam" id="PF07522">
    <property type="entry name" value="DRMBL"/>
    <property type="match status" value="1"/>
</dbReference>
<dbReference type="PANTHER" id="PTHR23240">
    <property type="entry name" value="DNA CROSS-LINK REPAIR PROTEIN PSO2/SNM1-RELATED"/>
    <property type="match status" value="1"/>
</dbReference>
<comment type="similarity">
    <text evidence="2">Belongs to the DNA repair metallo-beta-lactamase (DRMBL) family.</text>
</comment>
<dbReference type="GO" id="GO:0035312">
    <property type="term" value="F:5'-3' DNA exonuclease activity"/>
    <property type="evidence" value="ECO:0007669"/>
    <property type="project" value="TreeGrafter"/>
</dbReference>
<dbReference type="Gene3D" id="3.60.15.10">
    <property type="entry name" value="Ribonuclease Z/Hydroxyacylglutathione hydrolase-like"/>
    <property type="match status" value="1"/>
</dbReference>
<dbReference type="GO" id="GO:0005634">
    <property type="term" value="C:nucleus"/>
    <property type="evidence" value="ECO:0007669"/>
    <property type="project" value="UniProtKB-SubCell"/>
</dbReference>
<dbReference type="Proteomes" id="UP001165080">
    <property type="component" value="Unassembled WGS sequence"/>
</dbReference>
<dbReference type="Gene3D" id="3.40.50.12650">
    <property type="match status" value="1"/>
</dbReference>
<comment type="subcellular location">
    <subcellularLocation>
        <location evidence="1">Nucleus</location>
    </subcellularLocation>
</comment>
<dbReference type="PANTHER" id="PTHR23240:SF35">
    <property type="entry name" value="DNA REPAIR METALLO-BETA-LACTAMASE FAMILY PROTEIN-RELATED"/>
    <property type="match status" value="1"/>
</dbReference>
<evidence type="ECO:0000313" key="9">
    <source>
        <dbReference type="Proteomes" id="UP001165080"/>
    </source>
</evidence>
<keyword evidence="3" id="KW-0227">DNA damage</keyword>
<proteinExistence type="inferred from homology"/>
<protein>
    <recommendedName>
        <fullName evidence="7">DNA repair metallo-beta-lactamase domain-containing protein</fullName>
    </recommendedName>
</protein>
<dbReference type="CDD" id="cd16273">
    <property type="entry name" value="SNM1A-1C-like_MBL-fold"/>
    <property type="match status" value="1"/>
</dbReference>
<sequence length="740" mass="76069">MASQVENIKWVPGTDFLVDGFAFKSPRCSHYFLTHFHSDHTVGLNKSFDGGIIYCSHITARLLVHDMGLKPKLVKPLSVGRSVVISGVRVTPLDANHCPGAVMFLFEVPAPTPPAAAAADATAAAAADAATLRSRLRPAGSPLAALPGSLDCDGLAAPLTPAPHAHAPAAAVAWTPTGSPGGTASQQVVAGQGGHEAGRTRMAAGPGGCCGSAEGGGAAGGVQGGAVGRLAAALSGEPSGDPDASEGGGTAAFAAATTHNILHTGDCRWQRWMRDQTGLAGVRVDTLMLDTTYAAPKHVLPPQEEAIRLMVQVMREAQAAEPRTVFLVAAYHIGKERAFLGAAQQLGARVWCSPAKRAVLRLLDLPPELTALLVDDPRDAAVHVTGWGLRPEDLQAYLERHSGVWKQAVGIRPTGWTLRRGGGVSVRREGSVCVVGVPYSEHSSWTDLCDAVAQLRPRTLIPTVNAATAAQRRALVDRFAHLMDLSADRSRLDVYLSRGAFPAVPADSQAGGGAAAPVVAPTSSACALSGRGAGPAATAAAAAGTAAAPTTAVRVDLGAVDLAEQERILEDLQRRRKQQQRLGQRQRQRSDKAGQQQPQQPQQRRGKRKSPGDEAEEEEENGAATGAATADKRPRASVCTGGGEGGGGGAAGSAAAAACVIDLSFDDDEDGGGGRVGGSGVGTPCQGQRAQQLSASSAPLVASPSPVCWQSSIRRFFAPIGRVAAAVLGGREGGMCVQEA</sequence>
<evidence type="ECO:0000256" key="2">
    <source>
        <dbReference type="ARBA" id="ARBA00010304"/>
    </source>
</evidence>
<dbReference type="AlphaFoldDB" id="A0A9W6BVX0"/>
<feature type="compositionally biased region" description="Gly residues" evidence="6">
    <location>
        <begin position="640"/>
        <end position="651"/>
    </location>
</feature>
<evidence type="ECO:0000259" key="7">
    <source>
        <dbReference type="Pfam" id="PF07522"/>
    </source>
</evidence>
<dbReference type="InterPro" id="IPR036866">
    <property type="entry name" value="RibonucZ/Hydroxyglut_hydro"/>
</dbReference>
<comment type="caution">
    <text evidence="8">The sequence shown here is derived from an EMBL/GenBank/DDBJ whole genome shotgun (WGS) entry which is preliminary data.</text>
</comment>
<keyword evidence="4" id="KW-0234">DNA repair</keyword>
<dbReference type="GO" id="GO:0036297">
    <property type="term" value="P:interstrand cross-link repair"/>
    <property type="evidence" value="ECO:0007669"/>
    <property type="project" value="TreeGrafter"/>
</dbReference>
<dbReference type="SUPFAM" id="SSF56281">
    <property type="entry name" value="Metallo-hydrolase/oxidoreductase"/>
    <property type="match status" value="1"/>
</dbReference>
<reference evidence="8 9" key="1">
    <citation type="journal article" date="2023" name="Commun. Biol.">
        <title>Reorganization of the ancestral sex-determining regions during the evolution of trioecy in Pleodorina starrii.</title>
        <authorList>
            <person name="Takahashi K."/>
            <person name="Suzuki S."/>
            <person name="Kawai-Toyooka H."/>
            <person name="Yamamoto K."/>
            <person name="Hamaji T."/>
            <person name="Ootsuki R."/>
            <person name="Yamaguchi H."/>
            <person name="Kawachi M."/>
            <person name="Higashiyama T."/>
            <person name="Nozaki H."/>
        </authorList>
    </citation>
    <scope>NUCLEOTIDE SEQUENCE [LARGE SCALE GENOMIC DNA]</scope>
    <source>
        <strain evidence="8 9">NIES-4479</strain>
    </source>
</reference>
<evidence type="ECO:0000256" key="6">
    <source>
        <dbReference type="SAM" id="MobiDB-lite"/>
    </source>
</evidence>
<feature type="compositionally biased region" description="Basic residues" evidence="6">
    <location>
        <begin position="575"/>
        <end position="587"/>
    </location>
</feature>
<evidence type="ECO:0000256" key="3">
    <source>
        <dbReference type="ARBA" id="ARBA00022763"/>
    </source>
</evidence>
<evidence type="ECO:0000256" key="5">
    <source>
        <dbReference type="ARBA" id="ARBA00023242"/>
    </source>
</evidence>
<dbReference type="GO" id="GO:0003684">
    <property type="term" value="F:damaged DNA binding"/>
    <property type="evidence" value="ECO:0007669"/>
    <property type="project" value="TreeGrafter"/>
</dbReference>
<dbReference type="EMBL" id="BRXU01000027">
    <property type="protein sequence ID" value="GLC59213.1"/>
    <property type="molecule type" value="Genomic_DNA"/>
</dbReference>
<dbReference type="FunFam" id="3.60.15.10:FF:000144">
    <property type="entry name" value="Predicted protein"/>
    <property type="match status" value="1"/>
</dbReference>
<evidence type="ECO:0000313" key="8">
    <source>
        <dbReference type="EMBL" id="GLC59213.1"/>
    </source>
</evidence>
<evidence type="ECO:0000256" key="1">
    <source>
        <dbReference type="ARBA" id="ARBA00004123"/>
    </source>
</evidence>
<evidence type="ECO:0000256" key="4">
    <source>
        <dbReference type="ARBA" id="ARBA00023204"/>
    </source>
</evidence>
<feature type="domain" description="DNA repair metallo-beta-lactamase" evidence="7">
    <location>
        <begin position="368"/>
        <end position="466"/>
    </location>
</feature>
<dbReference type="InterPro" id="IPR011084">
    <property type="entry name" value="DRMBL"/>
</dbReference>
<keyword evidence="9" id="KW-1185">Reference proteome</keyword>
<organism evidence="8 9">
    <name type="scientific">Pleodorina starrii</name>
    <dbReference type="NCBI Taxonomy" id="330485"/>
    <lineage>
        <taxon>Eukaryota</taxon>
        <taxon>Viridiplantae</taxon>
        <taxon>Chlorophyta</taxon>
        <taxon>core chlorophytes</taxon>
        <taxon>Chlorophyceae</taxon>
        <taxon>CS clade</taxon>
        <taxon>Chlamydomonadales</taxon>
        <taxon>Volvocaceae</taxon>
        <taxon>Pleodorina</taxon>
    </lineage>
</organism>
<accession>A0A9W6BVX0</accession>